<accession>A0A2S9YAP3</accession>
<dbReference type="RefSeq" id="WP_146155653.1">
    <property type="nucleotide sequence ID" value="NZ_PVNK01000127.1"/>
</dbReference>
<name>A0A2S9YAP3_9BACT</name>
<dbReference type="Proteomes" id="UP000237968">
    <property type="component" value="Unassembled WGS sequence"/>
</dbReference>
<protein>
    <submittedName>
        <fullName evidence="1">Uncharacterized protein</fullName>
    </submittedName>
</protein>
<sequence>MAGKYEEASALISKVEDPRKRAFLSFGMKTALMDEKVTEVDPEFDVHRLLTILSKMFEKPKVIDTIVNGSLDDLTWFSQEPRE</sequence>
<organism evidence="1 2">
    <name type="scientific">Enhygromyxa salina</name>
    <dbReference type="NCBI Taxonomy" id="215803"/>
    <lineage>
        <taxon>Bacteria</taxon>
        <taxon>Pseudomonadati</taxon>
        <taxon>Myxococcota</taxon>
        <taxon>Polyangia</taxon>
        <taxon>Nannocystales</taxon>
        <taxon>Nannocystaceae</taxon>
        <taxon>Enhygromyxa</taxon>
    </lineage>
</organism>
<keyword evidence="2" id="KW-1185">Reference proteome</keyword>
<dbReference type="AlphaFoldDB" id="A0A2S9YAP3"/>
<reference evidence="1 2" key="1">
    <citation type="submission" date="2018-03" db="EMBL/GenBank/DDBJ databases">
        <title>Draft Genome Sequences of the Obligatory Marine Myxobacteria Enhygromyxa salina SWB005.</title>
        <authorList>
            <person name="Poehlein A."/>
            <person name="Moghaddam J.A."/>
            <person name="Harms H."/>
            <person name="Alanjari M."/>
            <person name="Koenig G.M."/>
            <person name="Daniel R."/>
            <person name="Schaeberle T.F."/>
        </authorList>
    </citation>
    <scope>NUCLEOTIDE SEQUENCE [LARGE SCALE GENOMIC DNA]</scope>
    <source>
        <strain evidence="1 2">SWB005</strain>
    </source>
</reference>
<proteinExistence type="predicted"/>
<dbReference type="EMBL" id="PVNK01000127">
    <property type="protein sequence ID" value="PRQ02173.1"/>
    <property type="molecule type" value="Genomic_DNA"/>
</dbReference>
<gene>
    <name evidence="1" type="ORF">ENSA5_26320</name>
</gene>
<evidence type="ECO:0000313" key="1">
    <source>
        <dbReference type="EMBL" id="PRQ02173.1"/>
    </source>
</evidence>
<evidence type="ECO:0000313" key="2">
    <source>
        <dbReference type="Proteomes" id="UP000237968"/>
    </source>
</evidence>
<comment type="caution">
    <text evidence="1">The sequence shown here is derived from an EMBL/GenBank/DDBJ whole genome shotgun (WGS) entry which is preliminary data.</text>
</comment>